<name>A0AAV2NAQ3_9HYME</name>
<reference evidence="1" key="1">
    <citation type="submission" date="2024-04" db="EMBL/GenBank/DDBJ databases">
        <authorList>
            <consortium name="Molecular Ecology Group"/>
        </authorList>
    </citation>
    <scope>NUCLEOTIDE SEQUENCE</scope>
</reference>
<evidence type="ECO:0000313" key="1">
    <source>
        <dbReference type="EMBL" id="CAL1676589.1"/>
    </source>
</evidence>
<proteinExistence type="predicted"/>
<dbReference type="EMBL" id="OZ034835">
    <property type="protein sequence ID" value="CAL1676589.1"/>
    <property type="molecule type" value="Genomic_DNA"/>
</dbReference>
<organism evidence="1 2">
    <name type="scientific">Lasius platythorax</name>
    <dbReference type="NCBI Taxonomy" id="488582"/>
    <lineage>
        <taxon>Eukaryota</taxon>
        <taxon>Metazoa</taxon>
        <taxon>Ecdysozoa</taxon>
        <taxon>Arthropoda</taxon>
        <taxon>Hexapoda</taxon>
        <taxon>Insecta</taxon>
        <taxon>Pterygota</taxon>
        <taxon>Neoptera</taxon>
        <taxon>Endopterygota</taxon>
        <taxon>Hymenoptera</taxon>
        <taxon>Apocrita</taxon>
        <taxon>Aculeata</taxon>
        <taxon>Formicoidea</taxon>
        <taxon>Formicidae</taxon>
        <taxon>Formicinae</taxon>
        <taxon>Lasius</taxon>
        <taxon>Lasius</taxon>
    </lineage>
</organism>
<sequence length="110" mass="11901">MGFPGKISGSAVSSVVKSRPRDKTWVKSEWHALLQRTMQIKSTGLVQSGKFRGVSALNRLIACASVEGGISCVRSTVREIFAKDRSAKAFTISRVIAFDNVLALIGFSAR</sequence>
<keyword evidence="2" id="KW-1185">Reference proteome</keyword>
<evidence type="ECO:0000313" key="2">
    <source>
        <dbReference type="Proteomes" id="UP001497644"/>
    </source>
</evidence>
<accession>A0AAV2NAQ3</accession>
<protein>
    <submittedName>
        <fullName evidence="1">Uncharacterized protein</fullName>
    </submittedName>
</protein>
<dbReference type="AlphaFoldDB" id="A0AAV2NAQ3"/>
<dbReference type="Proteomes" id="UP001497644">
    <property type="component" value="Chromosome 12"/>
</dbReference>
<gene>
    <name evidence="1" type="ORF">LPLAT_LOCUS2746</name>
</gene>